<gene>
    <name evidence="5" type="ORF">GAYE_SCF00G1676</name>
</gene>
<keyword evidence="6" id="KW-1185">Reference proteome</keyword>
<comment type="caution">
    <text evidence="5">The sequence shown here is derived from an EMBL/GenBank/DDBJ whole genome shotgun (WGS) entry which is preliminary data.</text>
</comment>
<organism evidence="5 6">
    <name type="scientific">Galdieria yellowstonensis</name>
    <dbReference type="NCBI Taxonomy" id="3028027"/>
    <lineage>
        <taxon>Eukaryota</taxon>
        <taxon>Rhodophyta</taxon>
        <taxon>Bangiophyceae</taxon>
        <taxon>Galdieriales</taxon>
        <taxon>Galdieriaceae</taxon>
        <taxon>Galdieria</taxon>
    </lineage>
</organism>
<dbReference type="GO" id="GO:0006351">
    <property type="term" value="P:DNA-templated transcription"/>
    <property type="evidence" value="ECO:0007669"/>
    <property type="project" value="UniProtKB-UniRule"/>
</dbReference>
<accession>A0AAV9I8P4</accession>
<evidence type="ECO:0000256" key="4">
    <source>
        <dbReference type="PIRNR" id="PIRNR000779"/>
    </source>
</evidence>
<dbReference type="SMART" id="SM00658">
    <property type="entry name" value="RPOL8c"/>
    <property type="match status" value="1"/>
</dbReference>
<evidence type="ECO:0000256" key="2">
    <source>
        <dbReference type="ARBA" id="ARBA00008912"/>
    </source>
</evidence>
<dbReference type="PIRSF" id="PIRSF000779">
    <property type="entry name" value="RNA_pol_Rpb8"/>
    <property type="match status" value="1"/>
</dbReference>
<comment type="subcellular location">
    <subcellularLocation>
        <location evidence="1">Nucleus</location>
    </subcellularLocation>
</comment>
<comment type="similarity">
    <text evidence="2 4">Belongs to the eukaryotic RPB8 RNA polymerase subunit family.</text>
</comment>
<dbReference type="SUPFAM" id="SSF50249">
    <property type="entry name" value="Nucleic acid-binding proteins"/>
    <property type="match status" value="1"/>
</dbReference>
<dbReference type="GO" id="GO:0005666">
    <property type="term" value="C:RNA polymerase III complex"/>
    <property type="evidence" value="ECO:0007669"/>
    <property type="project" value="TreeGrafter"/>
</dbReference>
<evidence type="ECO:0000256" key="3">
    <source>
        <dbReference type="ARBA" id="ARBA00023242"/>
    </source>
</evidence>
<dbReference type="GO" id="GO:0003899">
    <property type="term" value="F:DNA-directed RNA polymerase activity"/>
    <property type="evidence" value="ECO:0007669"/>
    <property type="project" value="UniProtKB-UniRule"/>
</dbReference>
<sequence>MAAVLFEDVFSVAEVDMVKDPKDPSRKIKEKKFDKVSRILCHGENYQTELLLDINSEIYPIQETEKFEMVLAPTLSLDGRPDDGLYHPTGEPSLLDKFEYGMYGKIFKFSEELGKSVVYISFGGLLMALKGEPRIITPQSFEVDSGIYLLIRKL</sequence>
<evidence type="ECO:0000313" key="5">
    <source>
        <dbReference type="EMBL" id="KAK4523780.1"/>
    </source>
</evidence>
<proteinExistence type="inferred from homology"/>
<dbReference type="PANTHER" id="PTHR10917">
    <property type="entry name" value="DNA-DIRECTED RNA POLYMERASES I, II, AND III SUBUNIT RPABC3"/>
    <property type="match status" value="1"/>
</dbReference>
<dbReference type="InterPro" id="IPR012340">
    <property type="entry name" value="NA-bd_OB-fold"/>
</dbReference>
<dbReference type="Proteomes" id="UP001300502">
    <property type="component" value="Unassembled WGS sequence"/>
</dbReference>
<evidence type="ECO:0000256" key="1">
    <source>
        <dbReference type="ARBA" id="ARBA00004123"/>
    </source>
</evidence>
<name>A0AAV9I8P4_9RHOD</name>
<dbReference type="EMBL" id="JANCYU010000020">
    <property type="protein sequence ID" value="KAK4523780.1"/>
    <property type="molecule type" value="Genomic_DNA"/>
</dbReference>
<protein>
    <recommendedName>
        <fullName evidence="4">DNA-directed RNA polymerases I, II, and III subunit RPABC3</fullName>
    </recommendedName>
</protein>
<dbReference type="GO" id="GO:0005736">
    <property type="term" value="C:RNA polymerase I complex"/>
    <property type="evidence" value="ECO:0007669"/>
    <property type="project" value="TreeGrafter"/>
</dbReference>
<dbReference type="AlphaFoldDB" id="A0AAV9I8P4"/>
<dbReference type="InterPro" id="IPR005570">
    <property type="entry name" value="RPABC3"/>
</dbReference>
<dbReference type="PANTHER" id="PTHR10917:SF0">
    <property type="entry name" value="DNA-DIRECTED RNA POLYMERASES I, II, AND III SUBUNIT RPABC3"/>
    <property type="match status" value="1"/>
</dbReference>
<keyword evidence="3 4" id="KW-0539">Nucleus</keyword>
<evidence type="ECO:0000313" key="6">
    <source>
        <dbReference type="Proteomes" id="UP001300502"/>
    </source>
</evidence>
<dbReference type="Pfam" id="PF03870">
    <property type="entry name" value="RNA_pol_Rpb8"/>
    <property type="match status" value="1"/>
</dbReference>
<dbReference type="GO" id="GO:0005665">
    <property type="term" value="C:RNA polymerase II, core complex"/>
    <property type="evidence" value="ECO:0007669"/>
    <property type="project" value="UniProtKB-UniRule"/>
</dbReference>
<reference evidence="5 6" key="1">
    <citation type="submission" date="2022-07" db="EMBL/GenBank/DDBJ databases">
        <title>Genome-wide signatures of adaptation to extreme environments.</title>
        <authorList>
            <person name="Cho C.H."/>
            <person name="Yoon H.S."/>
        </authorList>
    </citation>
    <scope>NUCLEOTIDE SEQUENCE [LARGE SCALE GENOMIC DNA]</scope>
    <source>
        <strain evidence="5 6">108.79 E11</strain>
    </source>
</reference>
<dbReference type="Gene3D" id="2.40.50.140">
    <property type="entry name" value="Nucleic acid-binding proteins"/>
    <property type="match status" value="1"/>
</dbReference>
<comment type="function">
    <text evidence="4">DNA-dependent RNA polymerase catalyzes the transcription of DNA into RNA using the four ribonucleoside triphosphates as substrates. Common component of RNA polymerases I, II and III which synthesize ribosomal RNA precursors, mRNA precursors and many functional non-coding RNAs, and small RNAs, such as 5S rRNA and tRNAs, respectively.</text>
</comment>